<dbReference type="EMBL" id="JAUEPU010000007">
    <property type="protein sequence ID" value="KAK0501090.1"/>
    <property type="molecule type" value="Genomic_DNA"/>
</dbReference>
<protein>
    <submittedName>
        <fullName evidence="2">Uncharacterized protein</fullName>
    </submittedName>
</protein>
<reference evidence="2" key="1">
    <citation type="submission" date="2023-06" db="EMBL/GenBank/DDBJ databases">
        <authorList>
            <consortium name="Lawrence Berkeley National Laboratory"/>
            <person name="Ahrendt S."/>
            <person name="Sahu N."/>
            <person name="Indic B."/>
            <person name="Wong-Bajracharya J."/>
            <person name="Merenyi Z."/>
            <person name="Ke H.-M."/>
            <person name="Monk M."/>
            <person name="Kocsube S."/>
            <person name="Drula E."/>
            <person name="Lipzen A."/>
            <person name="Balint B."/>
            <person name="Henrissat B."/>
            <person name="Andreopoulos B."/>
            <person name="Martin F.M."/>
            <person name="Harder C.B."/>
            <person name="Rigling D."/>
            <person name="Ford K.L."/>
            <person name="Foster G.D."/>
            <person name="Pangilinan J."/>
            <person name="Papanicolaou A."/>
            <person name="Barry K."/>
            <person name="LaButti K."/>
            <person name="Viragh M."/>
            <person name="Koriabine M."/>
            <person name="Yan M."/>
            <person name="Riley R."/>
            <person name="Champramary S."/>
            <person name="Plett K.L."/>
            <person name="Tsai I.J."/>
            <person name="Slot J."/>
            <person name="Sipos G."/>
            <person name="Plett J."/>
            <person name="Nagy L.G."/>
            <person name="Grigoriev I.V."/>
        </authorList>
    </citation>
    <scope>NUCLEOTIDE SEQUENCE</scope>
    <source>
        <strain evidence="2">HWK02</strain>
    </source>
</reference>
<keyword evidence="1" id="KW-0812">Transmembrane</keyword>
<evidence type="ECO:0000256" key="1">
    <source>
        <dbReference type="SAM" id="Phobius"/>
    </source>
</evidence>
<organism evidence="2 3">
    <name type="scientific">Armillaria luteobubalina</name>
    <dbReference type="NCBI Taxonomy" id="153913"/>
    <lineage>
        <taxon>Eukaryota</taxon>
        <taxon>Fungi</taxon>
        <taxon>Dikarya</taxon>
        <taxon>Basidiomycota</taxon>
        <taxon>Agaricomycotina</taxon>
        <taxon>Agaricomycetes</taxon>
        <taxon>Agaricomycetidae</taxon>
        <taxon>Agaricales</taxon>
        <taxon>Marasmiineae</taxon>
        <taxon>Physalacriaceae</taxon>
        <taxon>Armillaria</taxon>
    </lineage>
</organism>
<name>A0AA39V0X5_9AGAR</name>
<proteinExistence type="predicted"/>
<dbReference type="Proteomes" id="UP001175228">
    <property type="component" value="Unassembled WGS sequence"/>
</dbReference>
<dbReference type="AlphaFoldDB" id="A0AA39V0X5"/>
<gene>
    <name evidence="2" type="ORF">EDD18DRAFT_1102040</name>
</gene>
<comment type="caution">
    <text evidence="2">The sequence shown here is derived from an EMBL/GenBank/DDBJ whole genome shotgun (WGS) entry which is preliminary data.</text>
</comment>
<sequence>MSLLYSALSTQAFAGHHRYAQRRRCRKASGLRCLDNTACEEESLWTRVSLIILVVPDLIVSLYIIVDILRLKLDARFYNDNHTFTKYPRWRSLGGFRVLGLDAYPELIAFYILNVSPVRFGGHWTVYVLQRYLKLQLLVAYSRPYFRGKGIVVIVDDQEKIRSQRQQILGFPVA</sequence>
<evidence type="ECO:0000313" key="3">
    <source>
        <dbReference type="Proteomes" id="UP001175228"/>
    </source>
</evidence>
<evidence type="ECO:0000313" key="2">
    <source>
        <dbReference type="EMBL" id="KAK0501090.1"/>
    </source>
</evidence>
<keyword evidence="3" id="KW-1185">Reference proteome</keyword>
<accession>A0AA39V0X5</accession>
<keyword evidence="1" id="KW-1133">Transmembrane helix</keyword>
<keyword evidence="1" id="KW-0472">Membrane</keyword>
<feature type="transmembrane region" description="Helical" evidence="1">
    <location>
        <begin position="44"/>
        <end position="66"/>
    </location>
</feature>